<dbReference type="EMBL" id="CP036318">
    <property type="protein sequence ID" value="QDV54991.1"/>
    <property type="molecule type" value="Genomic_DNA"/>
</dbReference>
<dbReference type="Proteomes" id="UP000316770">
    <property type="component" value="Chromosome"/>
</dbReference>
<organism evidence="2 3">
    <name type="scientific">Rosistilla oblonga</name>
    <dbReference type="NCBI Taxonomy" id="2527990"/>
    <lineage>
        <taxon>Bacteria</taxon>
        <taxon>Pseudomonadati</taxon>
        <taxon>Planctomycetota</taxon>
        <taxon>Planctomycetia</taxon>
        <taxon>Pirellulales</taxon>
        <taxon>Pirellulaceae</taxon>
        <taxon>Rosistilla</taxon>
    </lineage>
</organism>
<evidence type="ECO:0000256" key="1">
    <source>
        <dbReference type="SAM" id="Coils"/>
    </source>
</evidence>
<dbReference type="SUPFAM" id="SSF48452">
    <property type="entry name" value="TPR-like"/>
    <property type="match status" value="1"/>
</dbReference>
<protein>
    <recommendedName>
        <fullName evidence="4">Tetratricopeptide repeat protein</fullName>
    </recommendedName>
</protein>
<name>A0A518IPG8_9BACT</name>
<evidence type="ECO:0000313" key="2">
    <source>
        <dbReference type="EMBL" id="QDV54991.1"/>
    </source>
</evidence>
<sequence length="1017" mass="111682">MIYQTKMVPTGLLAIGLALFALPLHLSGGEPAEMYLKQLRANRYYDMALIYLDRIEKGAPASDEIRSSLQLERAQTYLEIAGSTRVPAVRDDNFLKAEAALRSFIDQQKDHPRVAEARMQLGKLLLTRAVVLLERKDIDDAQRDAARGSLDAAAQVFDQIVEDLRGKLKDMQGNKIDPSDSAALALRERYRGEFLGANLLGGDVRERAGDTFPKDSPERVKRYDAALAKYKELAEKYSSLLPGAQAAFFIGRVQEKKGDSAAALIAYENTLRQPDVEALRPAKTEAAARAVEILMSNSPPKVKEAIALGAPWLGGLRPNERSLPEWQVLRTALAKAYVASSADQKPADARKTKSTARSLLVAATKVPGPHLDEARQLLGDIGVEVAEESAAPVEAPKSYAEALASCRELVEAAKLSALPIEVLKQEIARGGDNVDELKKQLADAQADVENRYQVASSIIQQGLSLTTGEDTQETINQGRFFLAWLESQRERYWEAAVVGEFVARRFPTDALALQCGLVALNAYQSMLQAADESRQAALMRKIEPLAVFLSEKWPEDPNSASAANLLVQISMLDKRWDDAEKYLVKLPSDSPARAKFQNLLGQFLWNEYQQQVKEQQTEKAAATLERSMQQLEAGLQLVQREGVDNTTLLSALLLSKAKLQNDDAKAALSILENETYGPLNRLKGEGALSPPGQGFVPDTYRTALQALVSQLKDGGDGDKLLPKAKGMMSDLRTALESEPDSGKKLIGIYYSLAKDIRQQIENAKPNEKAKLIDAVKLFLVNVGQQSTDPATTHWVAQTFMEMGESAMGNTPPPATGQAKALLEAAANELQTLLDKPGDDADAVRQIRFELATTSRMMGDYKQAINQFEQILKEKNSMIDAQVQAALSYQQWALSPGFNPKYVKNALNSAMSGARPDAARKNTIWGWGKLAKLAQGKPAFEATFFDARYRIAECMYLTGQRSPEASDKAKYAERAEKVILGTLQLYPELGGPEDVQRNDQLIRQAQKAQAKPVTGLPK</sequence>
<dbReference type="Gene3D" id="1.25.40.10">
    <property type="entry name" value="Tetratricopeptide repeat domain"/>
    <property type="match status" value="3"/>
</dbReference>
<reference evidence="2 3" key="1">
    <citation type="submission" date="2019-02" db="EMBL/GenBank/DDBJ databases">
        <title>Deep-cultivation of Planctomycetes and their phenomic and genomic characterization uncovers novel biology.</title>
        <authorList>
            <person name="Wiegand S."/>
            <person name="Jogler M."/>
            <person name="Boedeker C."/>
            <person name="Pinto D."/>
            <person name="Vollmers J."/>
            <person name="Rivas-Marin E."/>
            <person name="Kohn T."/>
            <person name="Peeters S.H."/>
            <person name="Heuer A."/>
            <person name="Rast P."/>
            <person name="Oberbeckmann S."/>
            <person name="Bunk B."/>
            <person name="Jeske O."/>
            <person name="Meyerdierks A."/>
            <person name="Storesund J.E."/>
            <person name="Kallscheuer N."/>
            <person name="Luecker S."/>
            <person name="Lage O.M."/>
            <person name="Pohl T."/>
            <person name="Merkel B.J."/>
            <person name="Hornburger P."/>
            <person name="Mueller R.-W."/>
            <person name="Bruemmer F."/>
            <person name="Labrenz M."/>
            <person name="Spormann A.M."/>
            <person name="Op den Camp H."/>
            <person name="Overmann J."/>
            <person name="Amann R."/>
            <person name="Jetten M.S.M."/>
            <person name="Mascher T."/>
            <person name="Medema M.H."/>
            <person name="Devos D.P."/>
            <person name="Kaster A.-K."/>
            <person name="Ovreas L."/>
            <person name="Rohde M."/>
            <person name="Galperin M.Y."/>
            <person name="Jogler C."/>
        </authorList>
    </citation>
    <scope>NUCLEOTIDE SEQUENCE [LARGE SCALE GENOMIC DNA]</scope>
    <source>
        <strain evidence="2 3">Mal33</strain>
    </source>
</reference>
<evidence type="ECO:0008006" key="4">
    <source>
        <dbReference type="Google" id="ProtNLM"/>
    </source>
</evidence>
<feature type="coiled-coil region" evidence="1">
    <location>
        <begin position="420"/>
        <end position="454"/>
    </location>
</feature>
<dbReference type="InterPro" id="IPR011990">
    <property type="entry name" value="TPR-like_helical_dom_sf"/>
</dbReference>
<dbReference type="RefSeq" id="WP_145282714.1">
    <property type="nucleotide sequence ID" value="NZ_CP036318.1"/>
</dbReference>
<feature type="coiled-coil region" evidence="1">
    <location>
        <begin position="614"/>
        <end position="674"/>
    </location>
</feature>
<evidence type="ECO:0000313" key="3">
    <source>
        <dbReference type="Proteomes" id="UP000316770"/>
    </source>
</evidence>
<keyword evidence="1" id="KW-0175">Coiled coil</keyword>
<keyword evidence="3" id="KW-1185">Reference proteome</keyword>
<accession>A0A518IPG8</accession>
<proteinExistence type="predicted"/>
<dbReference type="AlphaFoldDB" id="A0A518IPG8"/>
<gene>
    <name evidence="2" type="ORF">Mal33_09590</name>
</gene>